<accession>A0A067PWN9</accession>
<dbReference type="AlphaFoldDB" id="A0A067PWN9"/>
<sequence length="277" mass="30923">MNDSPEVTGSNLYTPYFEDGNIVISSFSQDGSPKFFRVHRSVLSVHSGVFAQIFSIPVPSEAAGMDMHDGVPLVHLPDPAEDIGGLLRATYDLSSLPNHHRDPNKPILMKGILALATKYEFEITRSHIIQSIERDWPHDLQGWDALENEVSQVAPRGFPHIAAPPNYPEPASALRLARTFGITSILSATFYDLSRISAIMDWDICRKSDTGGLWKRLCHRERSARWSALDASDFICVLRGRERLQIMHRDIVSSVLDVPVFMQRCTDATNPVSRDAG</sequence>
<name>A0A067PWN9_9AGAM</name>
<dbReference type="InterPro" id="IPR000210">
    <property type="entry name" value="BTB/POZ_dom"/>
</dbReference>
<dbReference type="InParanoid" id="A0A067PWN9"/>
<dbReference type="PROSITE" id="PS50097">
    <property type="entry name" value="BTB"/>
    <property type="match status" value="1"/>
</dbReference>
<proteinExistence type="predicted"/>
<reference evidence="3" key="1">
    <citation type="journal article" date="2014" name="Proc. Natl. Acad. Sci. U.S.A.">
        <title>Extensive sampling of basidiomycete genomes demonstrates inadequacy of the white-rot/brown-rot paradigm for wood decay fungi.</title>
        <authorList>
            <person name="Riley R."/>
            <person name="Salamov A.A."/>
            <person name="Brown D.W."/>
            <person name="Nagy L.G."/>
            <person name="Floudas D."/>
            <person name="Held B.W."/>
            <person name="Levasseur A."/>
            <person name="Lombard V."/>
            <person name="Morin E."/>
            <person name="Otillar R."/>
            <person name="Lindquist E.A."/>
            <person name="Sun H."/>
            <person name="LaButti K.M."/>
            <person name="Schmutz J."/>
            <person name="Jabbour D."/>
            <person name="Luo H."/>
            <person name="Baker S.E."/>
            <person name="Pisabarro A.G."/>
            <person name="Walton J.D."/>
            <person name="Blanchette R.A."/>
            <person name="Henrissat B."/>
            <person name="Martin F."/>
            <person name="Cullen D."/>
            <person name="Hibbett D.S."/>
            <person name="Grigoriev I.V."/>
        </authorList>
    </citation>
    <scope>NUCLEOTIDE SEQUENCE [LARGE SCALE GENOMIC DNA]</scope>
    <source>
        <strain evidence="3">MUCL 33604</strain>
    </source>
</reference>
<evidence type="ECO:0000259" key="1">
    <source>
        <dbReference type="PROSITE" id="PS50097"/>
    </source>
</evidence>
<protein>
    <recommendedName>
        <fullName evidence="1">BTB domain-containing protein</fullName>
    </recommendedName>
</protein>
<dbReference type="EMBL" id="KL197718">
    <property type="protein sequence ID" value="KDQ58280.1"/>
    <property type="molecule type" value="Genomic_DNA"/>
</dbReference>
<gene>
    <name evidence="2" type="ORF">JAAARDRAFT_206931</name>
</gene>
<organism evidence="2 3">
    <name type="scientific">Jaapia argillacea MUCL 33604</name>
    <dbReference type="NCBI Taxonomy" id="933084"/>
    <lineage>
        <taxon>Eukaryota</taxon>
        <taxon>Fungi</taxon>
        <taxon>Dikarya</taxon>
        <taxon>Basidiomycota</taxon>
        <taxon>Agaricomycotina</taxon>
        <taxon>Agaricomycetes</taxon>
        <taxon>Agaricomycetidae</taxon>
        <taxon>Jaapiales</taxon>
        <taxon>Jaapiaceae</taxon>
        <taxon>Jaapia</taxon>
    </lineage>
</organism>
<dbReference type="Proteomes" id="UP000027265">
    <property type="component" value="Unassembled WGS sequence"/>
</dbReference>
<evidence type="ECO:0000313" key="3">
    <source>
        <dbReference type="Proteomes" id="UP000027265"/>
    </source>
</evidence>
<feature type="domain" description="BTB" evidence="1">
    <location>
        <begin position="18"/>
        <end position="92"/>
    </location>
</feature>
<dbReference type="OrthoDB" id="3218112at2759"/>
<evidence type="ECO:0000313" key="2">
    <source>
        <dbReference type="EMBL" id="KDQ58280.1"/>
    </source>
</evidence>
<dbReference type="HOGENOM" id="CLU_033082_7_0_1"/>
<dbReference type="STRING" id="933084.A0A067PWN9"/>
<keyword evidence="3" id="KW-1185">Reference proteome</keyword>